<evidence type="ECO:0000256" key="4">
    <source>
        <dbReference type="ARBA" id="ARBA00022801"/>
    </source>
</evidence>
<dbReference type="EMBL" id="MF535418">
    <property type="protein sequence ID" value="ATB19414.1"/>
    <property type="molecule type" value="Genomic_DNA"/>
</dbReference>
<keyword evidence="7" id="KW-0255">Endonuclease</keyword>
<dbReference type="Proteomes" id="UP000304840">
    <property type="component" value="Chromosome"/>
</dbReference>
<evidence type="ECO:0000256" key="3">
    <source>
        <dbReference type="ARBA" id="ARBA00022729"/>
    </source>
</evidence>
<proteinExistence type="inferred from homology"/>
<dbReference type="InterPro" id="IPR007346">
    <property type="entry name" value="Endonuclease-I"/>
</dbReference>
<dbReference type="Pfam" id="PF04231">
    <property type="entry name" value="Endonuclease_1"/>
    <property type="match status" value="1"/>
</dbReference>
<reference evidence="6 8" key="4">
    <citation type="submission" date="2019-05" db="EMBL/GenBank/DDBJ databases">
        <authorList>
            <person name="Ravantti J.J."/>
        </authorList>
    </citation>
    <scope>NUCLEOTIDE SEQUENCE [LARGE SCALE GENOMIC DNA]</scope>
    <source>
        <strain evidence="6 8">B185</strain>
    </source>
</reference>
<dbReference type="AlphaFoldDB" id="A0A290DSN7"/>
<dbReference type="OMA" id="DVGDWNR"/>
<evidence type="ECO:0000256" key="1">
    <source>
        <dbReference type="ARBA" id="ARBA00006429"/>
    </source>
</evidence>
<reference evidence="8" key="1">
    <citation type="submission" date="2016-03" db="EMBL/GenBank/DDBJ databases">
        <title>Flavobacterium columnare strain B185, complete genome.</title>
        <authorList>
            <person name="Sundberg L.-R."/>
            <person name="Papponen P."/>
            <person name="Laanto E."/>
        </authorList>
    </citation>
    <scope>NUCLEOTIDE SEQUENCE [LARGE SCALE GENOMIC DNA]</scope>
    <source>
        <strain evidence="8">B185</strain>
    </source>
</reference>
<dbReference type="NCBIfam" id="TIGR04183">
    <property type="entry name" value="Por_Secre_tail"/>
    <property type="match status" value="1"/>
</dbReference>
<evidence type="ECO:0000256" key="2">
    <source>
        <dbReference type="ARBA" id="ARBA00022722"/>
    </source>
</evidence>
<dbReference type="EMBL" id="CP010992">
    <property type="protein sequence ID" value="AMO19377.1"/>
    <property type="molecule type" value="Genomic_DNA"/>
</dbReference>
<gene>
    <name evidence="6" type="ORF">UN65_02565</name>
</gene>
<evidence type="ECO:0000313" key="7">
    <source>
        <dbReference type="EMBL" id="ATB19414.1"/>
    </source>
</evidence>
<dbReference type="GO" id="GO:0016787">
    <property type="term" value="F:hydrolase activity"/>
    <property type="evidence" value="ECO:0007669"/>
    <property type="project" value="UniProtKB-KW"/>
</dbReference>
<keyword evidence="3" id="KW-0732">Signal</keyword>
<accession>A0A290DSN7</accession>
<keyword evidence="4" id="KW-0378">Hydrolase</keyword>
<evidence type="ECO:0000259" key="5">
    <source>
        <dbReference type="Pfam" id="PF18962"/>
    </source>
</evidence>
<dbReference type="RefSeq" id="WP_014164310.1">
    <property type="nucleotide sequence ID" value="NZ_CP010992.1"/>
</dbReference>
<feature type="domain" description="Secretion system C-terminal sorting" evidence="5">
    <location>
        <begin position="299"/>
        <end position="370"/>
    </location>
</feature>
<reference evidence="6" key="3">
    <citation type="submission" date="2019-05" db="EMBL/GenBank/DDBJ databases">
        <title>Flavobacterium columnare strain B185, complete genome.</title>
        <authorList>
            <person name="Sundberg L.-R."/>
            <person name="Papponen P."/>
            <person name="Laanto E."/>
        </authorList>
    </citation>
    <scope>NUCLEOTIDE SEQUENCE</scope>
    <source>
        <strain evidence="6">B185</strain>
    </source>
</reference>
<dbReference type="GeneID" id="60759977"/>
<dbReference type="GO" id="GO:0004519">
    <property type="term" value="F:endonuclease activity"/>
    <property type="evidence" value="ECO:0007669"/>
    <property type="project" value="UniProtKB-KW"/>
</dbReference>
<dbReference type="InterPro" id="IPR044925">
    <property type="entry name" value="His-Me_finger_sf"/>
</dbReference>
<keyword evidence="2" id="KW-0540">Nuclease</keyword>
<dbReference type="PANTHER" id="PTHR33607">
    <property type="entry name" value="ENDONUCLEASE-1"/>
    <property type="match status" value="1"/>
</dbReference>
<dbReference type="InterPro" id="IPR026444">
    <property type="entry name" value="Secre_tail"/>
</dbReference>
<protein>
    <submittedName>
        <fullName evidence="7">Endonuclease I</fullName>
    </submittedName>
    <submittedName>
        <fullName evidence="6">T9SS type A sorting domain-containing protein</fullName>
    </submittedName>
</protein>
<reference evidence="7" key="2">
    <citation type="submission" date="2017-07" db="EMBL/GenBank/DDBJ databases">
        <title>The type IX secretion system is required for virulence of the fish pathogen Flavobacterium columnare.</title>
        <authorList>
            <person name="Li N."/>
            <person name="Zhu Y."/>
            <person name="LaFrentz B.R."/>
            <person name="Evenhuis J.P."/>
            <person name="Hunnicutt D.H."/>
            <person name="Conrad R.A."/>
            <person name="Barbier P."/>
            <person name="Gullstrand C.W."/>
            <person name="Roets J.E."/>
            <person name="Powers J.L."/>
            <person name="Kulkarni S.S."/>
            <person name="Erbes D.H."/>
            <person name="Garcia J.C."/>
            <person name="Nie P."/>
            <person name="McBride M.J."/>
        </authorList>
    </citation>
    <scope>NUCLEOTIDE SEQUENCE</scope>
    <source>
        <strain evidence="7">IA-S-4</strain>
    </source>
</reference>
<evidence type="ECO:0000313" key="6">
    <source>
        <dbReference type="EMBL" id="AMO19377.1"/>
    </source>
</evidence>
<name>A0A290DSN7_9FLAO</name>
<dbReference type="Pfam" id="PF18962">
    <property type="entry name" value="Por_Secre_tail"/>
    <property type="match status" value="1"/>
</dbReference>
<comment type="similarity">
    <text evidence="1">Belongs to the EndA/NucM nuclease family.</text>
</comment>
<sequence length="371" mass="41955">MKKNYLFFIFILSSFFGIGQNCPNDLKTYYSSATGVGYILKTQLYNIIKGHTVISYTPGLWNLYYTSDVNSDGKVWDIYSNCNFVFGAPLLTGGNQDDGKGGKVECERYNREHTFPKSWFGGSSGMPMYTDAFHVMPTDKKDNGMRGSIPYGIVGNNPTYVTNNNSKIGICTAPNTPTNLTVFEPADQYKGDIARNYFYMATRYEDKISNWQNITVDANAVLDGSNDQVYEKWYLDLMITWHLQDPVSQKEIDRNNAVCAAQHNRNPFIDHPEYVCQIWSAQCQALSNAEFQLQTNISLYPNPSNGELIKINSEIELDEIQVYNINGQLIQKDKNPIKKGESYDLVGLSRGFYLVKLTSGTQSVTKKIIVQ</sequence>
<organism evidence="7">
    <name type="scientific">Flavobacterium columnare</name>
    <dbReference type="NCBI Taxonomy" id="996"/>
    <lineage>
        <taxon>Bacteria</taxon>
        <taxon>Pseudomonadati</taxon>
        <taxon>Bacteroidota</taxon>
        <taxon>Flavobacteriia</taxon>
        <taxon>Flavobacteriales</taxon>
        <taxon>Flavobacteriaceae</taxon>
        <taxon>Flavobacterium</taxon>
    </lineage>
</organism>
<evidence type="ECO:0000313" key="8">
    <source>
        <dbReference type="Proteomes" id="UP000304840"/>
    </source>
</evidence>
<dbReference type="PANTHER" id="PTHR33607:SF2">
    <property type="entry name" value="ENDONUCLEASE-1"/>
    <property type="match status" value="1"/>
</dbReference>
<dbReference type="SUPFAM" id="SSF54060">
    <property type="entry name" value="His-Me finger endonucleases"/>
    <property type="match status" value="1"/>
</dbReference>